<dbReference type="InterPro" id="IPR036909">
    <property type="entry name" value="Cyt_c-like_dom_sf"/>
</dbReference>
<dbReference type="Gene3D" id="1.10.760.10">
    <property type="entry name" value="Cytochrome c-like domain"/>
    <property type="match status" value="1"/>
</dbReference>
<evidence type="ECO:0000256" key="1">
    <source>
        <dbReference type="ARBA" id="ARBA00022448"/>
    </source>
</evidence>
<keyword evidence="2 6" id="KW-0349">Heme</keyword>
<keyword evidence="7" id="KW-0732">Signal</keyword>
<name>A0A0H3CA31_CAUVN</name>
<dbReference type="PATRIC" id="fig|565050.3.peg.1680"/>
<evidence type="ECO:0000256" key="4">
    <source>
        <dbReference type="ARBA" id="ARBA00022982"/>
    </source>
</evidence>
<gene>
    <name evidence="9" type="ordered locus">CCNA_01704</name>
</gene>
<dbReference type="OrthoDB" id="9805828at2"/>
<dbReference type="PROSITE" id="PS51007">
    <property type="entry name" value="CYTC"/>
    <property type="match status" value="1"/>
</dbReference>
<dbReference type="SUPFAM" id="SSF46626">
    <property type="entry name" value="Cytochrome c"/>
    <property type="match status" value="1"/>
</dbReference>
<keyword evidence="5 6" id="KW-0408">Iron</keyword>
<evidence type="ECO:0000259" key="8">
    <source>
        <dbReference type="PROSITE" id="PS51007"/>
    </source>
</evidence>
<dbReference type="InterPro" id="IPR009056">
    <property type="entry name" value="Cyt_c-like_dom"/>
</dbReference>
<dbReference type="PhylomeDB" id="A0A0H3CA31"/>
<protein>
    <submittedName>
        <fullName evidence="9">Cytochrome c</fullName>
    </submittedName>
</protein>
<dbReference type="GO" id="GO:0020037">
    <property type="term" value="F:heme binding"/>
    <property type="evidence" value="ECO:0007669"/>
    <property type="project" value="InterPro"/>
</dbReference>
<dbReference type="GeneID" id="7331764"/>
<dbReference type="RefSeq" id="YP_002517077.1">
    <property type="nucleotide sequence ID" value="NC_011916.1"/>
</dbReference>
<evidence type="ECO:0000256" key="6">
    <source>
        <dbReference type="PROSITE-ProRule" id="PRU00433"/>
    </source>
</evidence>
<proteinExistence type="predicted"/>
<sequence>MMKVRLTLAAVFAALASGAVAAPSGQQLFEQRCGMCHSLQQAPGKMGPPLAGVVGRKAASFPGYTYSAALKGSGITWTADKLDAYSKAPTKVVPGTKMLLGAPNDAERAAVIAYLASVKK</sequence>
<dbReference type="GO" id="GO:0046872">
    <property type="term" value="F:metal ion binding"/>
    <property type="evidence" value="ECO:0007669"/>
    <property type="project" value="UniProtKB-KW"/>
</dbReference>
<evidence type="ECO:0000313" key="9">
    <source>
        <dbReference type="EMBL" id="ACL95169.1"/>
    </source>
</evidence>
<keyword evidence="3 6" id="KW-0479">Metal-binding</keyword>
<keyword evidence="10" id="KW-1185">Reference proteome</keyword>
<dbReference type="GO" id="GO:0009055">
    <property type="term" value="F:electron transfer activity"/>
    <property type="evidence" value="ECO:0007669"/>
    <property type="project" value="InterPro"/>
</dbReference>
<keyword evidence="1" id="KW-0813">Transport</keyword>
<organism evidence="9 10">
    <name type="scientific">Caulobacter vibrioides (strain NA1000 / CB15N)</name>
    <name type="common">Caulobacter crescentus</name>
    <dbReference type="NCBI Taxonomy" id="565050"/>
    <lineage>
        <taxon>Bacteria</taxon>
        <taxon>Pseudomonadati</taxon>
        <taxon>Pseudomonadota</taxon>
        <taxon>Alphaproteobacteria</taxon>
        <taxon>Caulobacterales</taxon>
        <taxon>Caulobacteraceae</taxon>
        <taxon>Caulobacter</taxon>
    </lineage>
</organism>
<evidence type="ECO:0000256" key="5">
    <source>
        <dbReference type="ARBA" id="ARBA00023004"/>
    </source>
</evidence>
<evidence type="ECO:0000313" key="10">
    <source>
        <dbReference type="Proteomes" id="UP000001364"/>
    </source>
</evidence>
<dbReference type="Pfam" id="PF00034">
    <property type="entry name" value="Cytochrom_C"/>
    <property type="match status" value="1"/>
</dbReference>
<keyword evidence="4" id="KW-0249">Electron transport</keyword>
<dbReference type="InterPro" id="IPR002327">
    <property type="entry name" value="Cyt_c_1A/1B"/>
</dbReference>
<evidence type="ECO:0000256" key="7">
    <source>
        <dbReference type="SAM" id="SignalP"/>
    </source>
</evidence>
<accession>A0A0H3CA31</accession>
<dbReference type="Proteomes" id="UP000001364">
    <property type="component" value="Chromosome"/>
</dbReference>
<feature type="domain" description="Cytochrome c" evidence="8">
    <location>
        <begin position="20"/>
        <end position="119"/>
    </location>
</feature>
<dbReference type="KEGG" id="ccs:CCNA_01704"/>
<feature type="chain" id="PRO_5002605886" evidence="7">
    <location>
        <begin position="22"/>
        <end position="120"/>
    </location>
</feature>
<reference evidence="9 10" key="1">
    <citation type="journal article" date="2010" name="J. Bacteriol.">
        <title>The genetic basis of laboratory adaptation in Caulobacter crescentus.</title>
        <authorList>
            <person name="Marks M.E."/>
            <person name="Castro-Rojas C.M."/>
            <person name="Teiling C."/>
            <person name="Du L."/>
            <person name="Kapatral V."/>
            <person name="Walunas T.L."/>
            <person name="Crosson S."/>
        </authorList>
    </citation>
    <scope>NUCLEOTIDE SEQUENCE [LARGE SCALE GENOMIC DNA]</scope>
    <source>
        <strain evidence="10">NA1000 / CB15N</strain>
    </source>
</reference>
<evidence type="ECO:0000256" key="3">
    <source>
        <dbReference type="ARBA" id="ARBA00022723"/>
    </source>
</evidence>
<evidence type="ECO:0000256" key="2">
    <source>
        <dbReference type="ARBA" id="ARBA00022617"/>
    </source>
</evidence>
<dbReference type="EMBL" id="CP001340">
    <property type="protein sequence ID" value="ACL95169.1"/>
    <property type="molecule type" value="Genomic_DNA"/>
</dbReference>
<dbReference type="PANTHER" id="PTHR11961">
    <property type="entry name" value="CYTOCHROME C"/>
    <property type="match status" value="1"/>
</dbReference>
<dbReference type="RefSeq" id="WP_012640293.1">
    <property type="nucleotide sequence ID" value="NC_011916.1"/>
</dbReference>
<feature type="signal peptide" evidence="7">
    <location>
        <begin position="1"/>
        <end position="21"/>
    </location>
</feature>
<dbReference type="HOGENOM" id="CLU_060944_2_0_5"/>
<dbReference type="PRINTS" id="PR00604">
    <property type="entry name" value="CYTCHRMECIAB"/>
</dbReference>
<dbReference type="AlphaFoldDB" id="A0A0H3CA31"/>